<dbReference type="InterPro" id="IPR027275">
    <property type="entry name" value="PRC-brl_dom"/>
</dbReference>
<dbReference type="EMBL" id="LWMV01000181">
    <property type="protein sequence ID" value="KZX11739.1"/>
    <property type="molecule type" value="Genomic_DNA"/>
</dbReference>
<organism evidence="2 3">
    <name type="scientific">Methanobrevibacter curvatus</name>
    <dbReference type="NCBI Taxonomy" id="49547"/>
    <lineage>
        <taxon>Archaea</taxon>
        <taxon>Methanobacteriati</taxon>
        <taxon>Methanobacteriota</taxon>
        <taxon>Methanomada group</taxon>
        <taxon>Methanobacteria</taxon>
        <taxon>Methanobacteriales</taxon>
        <taxon>Methanobacteriaceae</taxon>
        <taxon>Methanobrevibacter</taxon>
    </lineage>
</organism>
<keyword evidence="3" id="KW-1185">Reference proteome</keyword>
<reference evidence="2 3" key="1">
    <citation type="submission" date="2016-04" db="EMBL/GenBank/DDBJ databases">
        <title>Genome sequence of Methanobrevibacter curvatus DSM 11111.</title>
        <authorList>
            <person name="Poehlein A."/>
            <person name="Seedorf H."/>
            <person name="Daniel R."/>
        </authorList>
    </citation>
    <scope>NUCLEOTIDE SEQUENCE [LARGE SCALE GENOMIC DNA]</scope>
    <source>
        <strain evidence="2 3">DSM 11111</strain>
    </source>
</reference>
<accession>A0A166A9B8</accession>
<dbReference type="OrthoDB" id="77776at2157"/>
<protein>
    <submittedName>
        <fullName evidence="2">PRC-barrel domain protein</fullName>
    </submittedName>
</protein>
<dbReference type="PATRIC" id="fig|49547.3.peg.1419"/>
<evidence type="ECO:0000313" key="3">
    <source>
        <dbReference type="Proteomes" id="UP000077245"/>
    </source>
</evidence>
<evidence type="ECO:0000313" key="2">
    <source>
        <dbReference type="EMBL" id="KZX11739.1"/>
    </source>
</evidence>
<gene>
    <name evidence="2" type="ORF">MBCUR_13260</name>
</gene>
<comment type="caution">
    <text evidence="2">The sequence shown here is derived from an EMBL/GenBank/DDBJ whole genome shotgun (WGS) entry which is preliminary data.</text>
</comment>
<dbReference type="Pfam" id="PF05239">
    <property type="entry name" value="PRC"/>
    <property type="match status" value="1"/>
</dbReference>
<dbReference type="AlphaFoldDB" id="A0A166A9B8"/>
<dbReference type="Proteomes" id="UP000077245">
    <property type="component" value="Unassembled WGS sequence"/>
</dbReference>
<proteinExistence type="predicted"/>
<evidence type="ECO:0000259" key="1">
    <source>
        <dbReference type="Pfam" id="PF05239"/>
    </source>
</evidence>
<name>A0A166A9B8_9EURY</name>
<dbReference type="SUPFAM" id="SSF50346">
    <property type="entry name" value="PRC-barrel domain"/>
    <property type="match status" value="1"/>
</dbReference>
<dbReference type="InterPro" id="IPR011033">
    <property type="entry name" value="PRC_barrel-like_sf"/>
</dbReference>
<feature type="domain" description="PRC-barrel" evidence="1">
    <location>
        <begin position="3"/>
        <end position="68"/>
    </location>
</feature>
<dbReference type="Gene3D" id="2.30.30.240">
    <property type="entry name" value="PRC-barrel domain"/>
    <property type="match status" value="1"/>
</dbReference>
<dbReference type="RefSeq" id="WP_067091807.1">
    <property type="nucleotide sequence ID" value="NZ_LWMV01000181.1"/>
</dbReference>
<dbReference type="STRING" id="49547.MBCUR_13260"/>
<sequence length="73" mass="8134">MNVKQVLGMQVLDNEANLIGKVSDFEFEEISGQITHFIVSQKAGLLAHNELAISFEDIDSIGDYILLKLLFPI</sequence>